<proteinExistence type="predicted"/>
<dbReference type="EMBL" id="BAAANJ010000007">
    <property type="protein sequence ID" value="GAA1812440.1"/>
    <property type="molecule type" value="Genomic_DNA"/>
</dbReference>
<reference evidence="2 3" key="1">
    <citation type="journal article" date="2019" name="Int. J. Syst. Evol. Microbiol.">
        <title>The Global Catalogue of Microorganisms (GCM) 10K type strain sequencing project: providing services to taxonomists for standard genome sequencing and annotation.</title>
        <authorList>
            <consortium name="The Broad Institute Genomics Platform"/>
            <consortium name="The Broad Institute Genome Sequencing Center for Infectious Disease"/>
            <person name="Wu L."/>
            <person name="Ma J."/>
        </authorList>
    </citation>
    <scope>NUCLEOTIDE SEQUENCE [LARGE SCALE GENOMIC DNA]</scope>
    <source>
        <strain evidence="2 3">JCM 14322</strain>
    </source>
</reference>
<keyword evidence="3" id="KW-1185">Reference proteome</keyword>
<accession>A0ABN2M829</accession>
<feature type="transmembrane region" description="Helical" evidence="1">
    <location>
        <begin position="58"/>
        <end position="81"/>
    </location>
</feature>
<evidence type="ECO:0000313" key="2">
    <source>
        <dbReference type="EMBL" id="GAA1812440.1"/>
    </source>
</evidence>
<organism evidence="2 3">
    <name type="scientific">Agromyces neolithicus</name>
    <dbReference type="NCBI Taxonomy" id="269420"/>
    <lineage>
        <taxon>Bacteria</taxon>
        <taxon>Bacillati</taxon>
        <taxon>Actinomycetota</taxon>
        <taxon>Actinomycetes</taxon>
        <taxon>Micrococcales</taxon>
        <taxon>Microbacteriaceae</taxon>
        <taxon>Agromyces</taxon>
    </lineage>
</organism>
<feature type="transmembrane region" description="Helical" evidence="1">
    <location>
        <begin position="132"/>
        <end position="151"/>
    </location>
</feature>
<feature type="transmembrane region" description="Helical" evidence="1">
    <location>
        <begin position="101"/>
        <end position="120"/>
    </location>
</feature>
<feature type="transmembrane region" description="Helical" evidence="1">
    <location>
        <begin position="12"/>
        <end position="38"/>
    </location>
</feature>
<dbReference type="Proteomes" id="UP001500002">
    <property type="component" value="Unassembled WGS sequence"/>
</dbReference>
<sequence>MTWRTRFRRKENILEGLWAIPILGALAGVILGSAVSIVDGLLITPFLWQYSPSTASAVLTSIVGATAALTGFVVTVTVLVVQMATGTFSARIMRLWYRDPLLKATLAILVGTLTFSFAVLSRIGDDFVPNLGVTSSGALVALCLLVFIVFFDRCIRRLRPAAVAADVARTARATFRQTLRLADRPDIRWDYASMRADPSLIVRANRGGAIQAIDPDGLVVWARTHGSELVLPHPVGDFVHTGEPVVLVFGGEFGSSAAAELEGMIALGDERTFDQDPTFALRMMVDIANKALSPAVNDPTTAVQVLDHIGDVLGLVGRTDLELRTKTTGPGVPAAVVIVTRRWEDLVMLGLTEIREFGATSVQVVRRLRAVLEELLATVRPEHRAAIEEELRRLDATVMSVWRTSVDLDRACGADRQGLGGVGQESPGRGE</sequence>
<protein>
    <submittedName>
        <fullName evidence="2">DUF2254 domain-containing protein</fullName>
    </submittedName>
</protein>
<evidence type="ECO:0000256" key="1">
    <source>
        <dbReference type="SAM" id="Phobius"/>
    </source>
</evidence>
<dbReference type="RefSeq" id="WP_344296141.1">
    <property type="nucleotide sequence ID" value="NZ_BAAANJ010000007.1"/>
</dbReference>
<name>A0ABN2M829_9MICO</name>
<dbReference type="Pfam" id="PF10011">
    <property type="entry name" value="DUF2254"/>
    <property type="match status" value="1"/>
</dbReference>
<comment type="caution">
    <text evidence="2">The sequence shown here is derived from an EMBL/GenBank/DDBJ whole genome shotgun (WGS) entry which is preliminary data.</text>
</comment>
<keyword evidence="1" id="KW-1133">Transmembrane helix</keyword>
<dbReference type="InterPro" id="IPR018723">
    <property type="entry name" value="DUF2254_membrane"/>
</dbReference>
<keyword evidence="1" id="KW-0472">Membrane</keyword>
<gene>
    <name evidence="2" type="ORF">GCM10009749_22090</name>
</gene>
<keyword evidence="1" id="KW-0812">Transmembrane</keyword>
<evidence type="ECO:0000313" key="3">
    <source>
        <dbReference type="Proteomes" id="UP001500002"/>
    </source>
</evidence>